<name>A0ABR8QX60_9CAUL</name>
<organism evidence="1 2">
    <name type="scientific">Brevundimonas guildfordensis</name>
    <dbReference type="NCBI Taxonomy" id="2762241"/>
    <lineage>
        <taxon>Bacteria</taxon>
        <taxon>Pseudomonadati</taxon>
        <taxon>Pseudomonadota</taxon>
        <taxon>Alphaproteobacteria</taxon>
        <taxon>Caulobacterales</taxon>
        <taxon>Caulobacteraceae</taxon>
        <taxon>Brevundimonas</taxon>
    </lineage>
</organism>
<dbReference type="EMBL" id="JACSQU010000001">
    <property type="protein sequence ID" value="MBD7940108.1"/>
    <property type="molecule type" value="Genomic_DNA"/>
</dbReference>
<keyword evidence="2" id="KW-1185">Reference proteome</keyword>
<gene>
    <name evidence="1" type="ORF">H9656_01775</name>
</gene>
<sequence>MLGRIVQNAQRLLADADLLMSHRRGGSAIALSVLALEEVGKVVLELWGNPEELRKIDRRWTYHRRKQAAATMLLQADQAISETFVLLRSIDGLRGVTREVAKGFREDLANSIAASKEAKLSRYVALGATERVKHLGLYFDQESYEMGLVEDDHSSSYIDQAVEISIEARRAMSLLSNGVVLRAARSLYLLL</sequence>
<comment type="caution">
    <text evidence="1">The sequence shown here is derived from an EMBL/GenBank/DDBJ whole genome shotgun (WGS) entry which is preliminary data.</text>
</comment>
<evidence type="ECO:0000313" key="2">
    <source>
        <dbReference type="Proteomes" id="UP000638918"/>
    </source>
</evidence>
<evidence type="ECO:0000313" key="1">
    <source>
        <dbReference type="EMBL" id="MBD7940108.1"/>
    </source>
</evidence>
<dbReference type="NCBIfam" id="TIGR04498">
    <property type="entry name" value="AbiV_defense"/>
    <property type="match status" value="1"/>
</dbReference>
<dbReference type="InterPro" id="IPR030987">
    <property type="entry name" value="AbiV"/>
</dbReference>
<reference evidence="1 2" key="1">
    <citation type="submission" date="2020-08" db="EMBL/GenBank/DDBJ databases">
        <title>A Genomic Blueprint of the Chicken Gut Microbiome.</title>
        <authorList>
            <person name="Gilroy R."/>
            <person name="Ravi A."/>
            <person name="Getino M."/>
            <person name="Pursley I."/>
            <person name="Horton D.L."/>
            <person name="Alikhan N.-F."/>
            <person name="Baker D."/>
            <person name="Gharbi K."/>
            <person name="Hall N."/>
            <person name="Watson M."/>
            <person name="Adriaenssens E.M."/>
            <person name="Foster-Nyarko E."/>
            <person name="Jarju S."/>
            <person name="Secka A."/>
            <person name="Antonio M."/>
            <person name="Oren A."/>
            <person name="Chaudhuri R."/>
            <person name="La Ragione R.M."/>
            <person name="Hildebrand F."/>
            <person name="Pallen M.J."/>
        </authorList>
    </citation>
    <scope>NUCLEOTIDE SEQUENCE [LARGE SCALE GENOMIC DNA]</scope>
    <source>
        <strain evidence="1 2">Sa3CVA3</strain>
    </source>
</reference>
<dbReference type="RefSeq" id="WP_191742570.1">
    <property type="nucleotide sequence ID" value="NZ_JACSQU010000001.1"/>
</dbReference>
<accession>A0ABR8QX60</accession>
<dbReference type="Proteomes" id="UP000638918">
    <property type="component" value="Unassembled WGS sequence"/>
</dbReference>
<proteinExistence type="predicted"/>
<dbReference type="Pfam" id="PF18728">
    <property type="entry name" value="HEPN_AbiV"/>
    <property type="match status" value="1"/>
</dbReference>
<protein>
    <submittedName>
        <fullName evidence="1">AbiV family abortive infection protein</fullName>
    </submittedName>
</protein>